<evidence type="ECO:0000313" key="1">
    <source>
        <dbReference type="EMBL" id="HHP81764.1"/>
    </source>
</evidence>
<dbReference type="AlphaFoldDB" id="A0A7C5XK23"/>
<dbReference type="EMBL" id="DRZI01000159">
    <property type="protein sequence ID" value="HHP81764.1"/>
    <property type="molecule type" value="Genomic_DNA"/>
</dbReference>
<proteinExistence type="predicted"/>
<gene>
    <name evidence="1" type="ORF">ENM84_03775</name>
</gene>
<protein>
    <submittedName>
        <fullName evidence="1">Uncharacterized protein</fullName>
    </submittedName>
</protein>
<accession>A0A7C5XK23</accession>
<comment type="caution">
    <text evidence="1">The sequence shown here is derived from an EMBL/GenBank/DDBJ whole genome shotgun (WGS) entry which is preliminary data.</text>
</comment>
<reference evidence="1" key="1">
    <citation type="journal article" date="2020" name="mSystems">
        <title>Genome- and Community-Level Interaction Insights into Carbon Utilization and Element Cycling Functions of Hydrothermarchaeota in Hydrothermal Sediment.</title>
        <authorList>
            <person name="Zhou Z."/>
            <person name="Liu Y."/>
            <person name="Xu W."/>
            <person name="Pan J."/>
            <person name="Luo Z.H."/>
            <person name="Li M."/>
        </authorList>
    </citation>
    <scope>NUCLEOTIDE SEQUENCE [LARGE SCALE GENOMIC DNA]</scope>
    <source>
        <strain evidence="1">SpSt-1121</strain>
    </source>
</reference>
<name>A0A7C5XK23_9CREN</name>
<sequence length="75" mass="8525">MSGMESYEICVKRAVNNIIPGFIQLIEILSSKSFVYLVKCNEIRDVLSKIYSAEVVDIIIKVLVRRIEEVCGKDC</sequence>
<organism evidence="1">
    <name type="scientific">Ignisphaera aggregans</name>
    <dbReference type="NCBI Taxonomy" id="334771"/>
    <lineage>
        <taxon>Archaea</taxon>
        <taxon>Thermoproteota</taxon>
        <taxon>Thermoprotei</taxon>
        <taxon>Desulfurococcales</taxon>
        <taxon>Desulfurococcaceae</taxon>
        <taxon>Ignisphaera</taxon>
    </lineage>
</organism>